<feature type="transmembrane region" description="Helical" evidence="2">
    <location>
        <begin position="129"/>
        <end position="150"/>
    </location>
</feature>
<dbReference type="Pfam" id="PF25933">
    <property type="entry name" value="DUF7978"/>
    <property type="match status" value="1"/>
</dbReference>
<keyword evidence="5" id="KW-1185">Reference proteome</keyword>
<evidence type="ECO:0000256" key="1">
    <source>
        <dbReference type="SAM" id="MobiDB-lite"/>
    </source>
</evidence>
<dbReference type="EnsemblBacteria" id="CAI50312">
    <property type="protein sequence ID" value="CAI50312"/>
    <property type="gene ID" value="NP_4442A"/>
</dbReference>
<evidence type="ECO:0000256" key="2">
    <source>
        <dbReference type="SAM" id="Phobius"/>
    </source>
</evidence>
<accession>A0A1U7EYL0</accession>
<dbReference type="InterPro" id="IPR058284">
    <property type="entry name" value="DUF7978"/>
</dbReference>
<keyword evidence="2" id="KW-0812">Transmembrane</keyword>
<gene>
    <name evidence="4" type="ordered locus">NP_4442A</name>
</gene>
<evidence type="ECO:0000313" key="5">
    <source>
        <dbReference type="Proteomes" id="UP000002698"/>
    </source>
</evidence>
<dbReference type="STRING" id="348780.NP_4442A"/>
<dbReference type="EMBL" id="CR936257">
    <property type="protein sequence ID" value="CAI50312.1"/>
    <property type="molecule type" value="Genomic_DNA"/>
</dbReference>
<dbReference type="HOGENOM" id="CLU_100471_0_0_2"/>
<dbReference type="RefSeq" id="WP_011323927.1">
    <property type="nucleotide sequence ID" value="NC_007426.1"/>
</dbReference>
<dbReference type="GeneID" id="3702064"/>
<feature type="transmembrane region" description="Helical" evidence="2">
    <location>
        <begin position="40"/>
        <end position="63"/>
    </location>
</feature>
<reference evidence="4 5" key="1">
    <citation type="journal article" date="2005" name="Genome Res.">
        <title>Living with two extremes: conclusions from the genome sequence of Natronomonas pharaonis.</title>
        <authorList>
            <person name="Falb M."/>
            <person name="Pfeiffer F."/>
            <person name="Palm P."/>
            <person name="Rodewald K."/>
            <person name="Hickmann V."/>
            <person name="Tittor J."/>
            <person name="Oesterhelt D."/>
        </authorList>
    </citation>
    <scope>NUCLEOTIDE SEQUENCE [LARGE SCALE GENOMIC DNA]</scope>
    <source>
        <strain evidence="5">ATCC 35678 / DSM 2160 / CIP 103997 / JCM 8858 / NBRC 14720 / NCIMB 2260 / Gabara</strain>
    </source>
</reference>
<organism evidence="4 5">
    <name type="scientific">Natronomonas pharaonis (strain ATCC 35678 / DSM 2160 / CIP 103997 / JCM 8858 / NBRC 14720 / NCIMB 2260 / Gabara)</name>
    <name type="common">Halobacterium pharaonis</name>
    <dbReference type="NCBI Taxonomy" id="348780"/>
    <lineage>
        <taxon>Archaea</taxon>
        <taxon>Methanobacteriati</taxon>
        <taxon>Methanobacteriota</taxon>
        <taxon>Stenosarchaea group</taxon>
        <taxon>Halobacteria</taxon>
        <taxon>Halobacteriales</taxon>
        <taxon>Natronomonadaceae</taxon>
        <taxon>Natronomonas</taxon>
    </lineage>
</organism>
<feature type="compositionally biased region" description="Polar residues" evidence="1">
    <location>
        <begin position="1"/>
        <end position="28"/>
    </location>
</feature>
<sequence>MPPEPLQSNGSCPEQTADSETPSGGQPDTNRHRPKALGRIVYVCAQAGSAAFFVGIALAGAVVRLREPERQLAEIDAPKSAFSTLPDTTEALLWTLFQAHGVDITVRESSTAPETSAAIADAAIVDPSWLVVAVPLVLLAAGGAATAALAPQSLWGAAGTGAAITVAYAPLAALAVWLATYSPSTVTMGIEGDPGPGTAVFGDGWAVGFSIGPDPLAAVFVAGIAYPVVFGAVGGAAAHLKKQSRSEPSQ</sequence>
<dbReference type="eggNOG" id="arCOG06413">
    <property type="taxonomic scope" value="Archaea"/>
</dbReference>
<feature type="transmembrane region" description="Helical" evidence="2">
    <location>
        <begin position="216"/>
        <end position="240"/>
    </location>
</feature>
<feature type="transmembrane region" description="Helical" evidence="2">
    <location>
        <begin position="157"/>
        <end position="179"/>
    </location>
</feature>
<evidence type="ECO:0000259" key="3">
    <source>
        <dbReference type="Pfam" id="PF25933"/>
    </source>
</evidence>
<name>A0A1U7EYL0_NATPD</name>
<proteinExistence type="predicted"/>
<dbReference type="AlphaFoldDB" id="A0A1U7EYL0"/>
<feature type="domain" description="DUF7978" evidence="3">
    <location>
        <begin position="26"/>
        <end position="240"/>
    </location>
</feature>
<keyword evidence="2" id="KW-1133">Transmembrane helix</keyword>
<dbReference type="Proteomes" id="UP000002698">
    <property type="component" value="Chromosome"/>
</dbReference>
<feature type="region of interest" description="Disordered" evidence="1">
    <location>
        <begin position="1"/>
        <end position="32"/>
    </location>
</feature>
<protein>
    <recommendedName>
        <fullName evidence="3">DUF7978 domain-containing protein</fullName>
    </recommendedName>
</protein>
<keyword evidence="2" id="KW-0472">Membrane</keyword>
<dbReference type="KEGG" id="nph:NP_4442A"/>
<evidence type="ECO:0000313" key="4">
    <source>
        <dbReference type="EMBL" id="CAI50312.1"/>
    </source>
</evidence>